<comment type="subcellular location">
    <subcellularLocation>
        <location evidence="1">Membrane</location>
        <topology evidence="1">Multi-pass membrane protein</topology>
    </subcellularLocation>
</comment>
<dbReference type="InterPro" id="IPR049326">
    <property type="entry name" value="Rhodopsin_dom_fungi"/>
</dbReference>
<dbReference type="InterPro" id="IPR052337">
    <property type="entry name" value="SAT4-like"/>
</dbReference>
<keyword evidence="2 6" id="KW-0812">Transmembrane</keyword>
<evidence type="ECO:0000256" key="2">
    <source>
        <dbReference type="ARBA" id="ARBA00022692"/>
    </source>
</evidence>
<name>A0A6G1KJR0_9PLEO</name>
<feature type="transmembrane region" description="Helical" evidence="6">
    <location>
        <begin position="74"/>
        <end position="93"/>
    </location>
</feature>
<dbReference type="Pfam" id="PF20684">
    <property type="entry name" value="Fung_rhodopsin"/>
    <property type="match status" value="1"/>
</dbReference>
<feature type="transmembrane region" description="Helical" evidence="6">
    <location>
        <begin position="187"/>
        <end position="210"/>
    </location>
</feature>
<evidence type="ECO:0000313" key="8">
    <source>
        <dbReference type="EMBL" id="KAF2713068.1"/>
    </source>
</evidence>
<organism evidence="8 9">
    <name type="scientific">Pleomassaria siparia CBS 279.74</name>
    <dbReference type="NCBI Taxonomy" id="1314801"/>
    <lineage>
        <taxon>Eukaryota</taxon>
        <taxon>Fungi</taxon>
        <taxon>Dikarya</taxon>
        <taxon>Ascomycota</taxon>
        <taxon>Pezizomycotina</taxon>
        <taxon>Dothideomycetes</taxon>
        <taxon>Pleosporomycetidae</taxon>
        <taxon>Pleosporales</taxon>
        <taxon>Pleomassariaceae</taxon>
        <taxon>Pleomassaria</taxon>
    </lineage>
</organism>
<feature type="transmembrane region" description="Helical" evidence="6">
    <location>
        <begin position="49"/>
        <end position="67"/>
    </location>
</feature>
<reference evidence="8" key="1">
    <citation type="journal article" date="2020" name="Stud. Mycol.">
        <title>101 Dothideomycetes genomes: a test case for predicting lifestyles and emergence of pathogens.</title>
        <authorList>
            <person name="Haridas S."/>
            <person name="Albert R."/>
            <person name="Binder M."/>
            <person name="Bloem J."/>
            <person name="Labutti K."/>
            <person name="Salamov A."/>
            <person name="Andreopoulos B."/>
            <person name="Baker S."/>
            <person name="Barry K."/>
            <person name="Bills G."/>
            <person name="Bluhm B."/>
            <person name="Cannon C."/>
            <person name="Castanera R."/>
            <person name="Culley D."/>
            <person name="Daum C."/>
            <person name="Ezra D."/>
            <person name="Gonzalez J."/>
            <person name="Henrissat B."/>
            <person name="Kuo A."/>
            <person name="Liang C."/>
            <person name="Lipzen A."/>
            <person name="Lutzoni F."/>
            <person name="Magnuson J."/>
            <person name="Mondo S."/>
            <person name="Nolan M."/>
            <person name="Ohm R."/>
            <person name="Pangilinan J."/>
            <person name="Park H.-J."/>
            <person name="Ramirez L."/>
            <person name="Alfaro M."/>
            <person name="Sun H."/>
            <person name="Tritt A."/>
            <person name="Yoshinaga Y."/>
            <person name="Zwiers L.-H."/>
            <person name="Turgeon B."/>
            <person name="Goodwin S."/>
            <person name="Spatafora J."/>
            <person name="Crous P."/>
            <person name="Grigoriev I."/>
        </authorList>
    </citation>
    <scope>NUCLEOTIDE SEQUENCE</scope>
    <source>
        <strain evidence="8">CBS 279.74</strain>
    </source>
</reference>
<dbReference type="GO" id="GO:0016020">
    <property type="term" value="C:membrane"/>
    <property type="evidence" value="ECO:0007669"/>
    <property type="project" value="UniProtKB-SubCell"/>
</dbReference>
<evidence type="ECO:0000256" key="6">
    <source>
        <dbReference type="SAM" id="Phobius"/>
    </source>
</evidence>
<dbReference type="PANTHER" id="PTHR33048:SF123">
    <property type="entry name" value="INTEGRAL MEMBRANE PROTEIN"/>
    <property type="match status" value="1"/>
</dbReference>
<evidence type="ECO:0000256" key="1">
    <source>
        <dbReference type="ARBA" id="ARBA00004141"/>
    </source>
</evidence>
<feature type="transmembrane region" description="Helical" evidence="6">
    <location>
        <begin position="151"/>
        <end position="175"/>
    </location>
</feature>
<comment type="similarity">
    <text evidence="5">Belongs to the SAT4 family.</text>
</comment>
<keyword evidence="4 6" id="KW-0472">Membrane</keyword>
<feature type="non-terminal residue" evidence="8">
    <location>
        <position position="225"/>
    </location>
</feature>
<dbReference type="EMBL" id="MU005765">
    <property type="protein sequence ID" value="KAF2713068.1"/>
    <property type="molecule type" value="Genomic_DNA"/>
</dbReference>
<dbReference type="AlphaFoldDB" id="A0A6G1KJR0"/>
<dbReference type="OrthoDB" id="3934549at2759"/>
<feature type="transmembrane region" description="Helical" evidence="6">
    <location>
        <begin position="118"/>
        <end position="139"/>
    </location>
</feature>
<evidence type="ECO:0000256" key="5">
    <source>
        <dbReference type="ARBA" id="ARBA00038359"/>
    </source>
</evidence>
<gene>
    <name evidence="8" type="ORF">K504DRAFT_334252</name>
</gene>
<proteinExistence type="inferred from homology"/>
<protein>
    <recommendedName>
        <fullName evidence="7">Rhodopsin domain-containing protein</fullName>
    </recommendedName>
</protein>
<accession>A0A6G1KJR0</accession>
<dbReference type="PANTHER" id="PTHR33048">
    <property type="entry name" value="PTH11-LIKE INTEGRAL MEMBRANE PROTEIN (AFU_ORTHOLOGUE AFUA_5G11245)"/>
    <property type="match status" value="1"/>
</dbReference>
<evidence type="ECO:0000256" key="4">
    <source>
        <dbReference type="ARBA" id="ARBA00023136"/>
    </source>
</evidence>
<dbReference type="Proteomes" id="UP000799428">
    <property type="component" value="Unassembled WGS sequence"/>
</dbReference>
<evidence type="ECO:0000256" key="3">
    <source>
        <dbReference type="ARBA" id="ARBA00022989"/>
    </source>
</evidence>
<keyword evidence="3 6" id="KW-1133">Transmembrane helix</keyword>
<evidence type="ECO:0000259" key="7">
    <source>
        <dbReference type="Pfam" id="PF20684"/>
    </source>
</evidence>
<feature type="domain" description="Rhodopsin" evidence="7">
    <location>
        <begin position="68"/>
        <end position="216"/>
    </location>
</feature>
<sequence length="225" mass="25292">MAYITSRNGSRQPMFLATMSIFLLLSTIAVSLRLWCRLNYIHHVGLDDHFMFAALVVAISMGIMNGFHFRFAVYFVAAFVAIYTIIVFFVNAFECRDHPSHAWASDFPQGCNNLPATYFSTASINILTDVMILLLPIRSFSHLNLPRNKKWALLGIFMVGGIAVIASIIRLYALWVYTVTTDVSYDAIYILLLSQIEVNMAIISASAPALQPLFNKVFLSASYNR</sequence>
<evidence type="ECO:0000313" key="9">
    <source>
        <dbReference type="Proteomes" id="UP000799428"/>
    </source>
</evidence>
<keyword evidence="9" id="KW-1185">Reference proteome</keyword>